<feature type="region of interest" description="Disordered" evidence="1">
    <location>
        <begin position="38"/>
        <end position="96"/>
    </location>
</feature>
<dbReference type="AlphaFoldDB" id="A0A9Q9AT34"/>
<protein>
    <submittedName>
        <fullName evidence="2">Uncharacterized protein</fullName>
    </submittedName>
</protein>
<evidence type="ECO:0000256" key="1">
    <source>
        <dbReference type="SAM" id="MobiDB-lite"/>
    </source>
</evidence>
<feature type="compositionally biased region" description="Basic and acidic residues" evidence="1">
    <location>
        <begin position="38"/>
        <end position="51"/>
    </location>
</feature>
<proteinExistence type="predicted"/>
<sequence length="255" mass="29113">MTRARTYSRKWDDDIEPAGYDHETGERIYHERPHVAEDPRHVHMFGDDRRAGTYPGVYQPIGVPSDPRAQRAHVETVPEWEYSPSSSGSRKKESKHQKWLRYANKLQAKATKIYADLAASRRRDSGGAQTARQQRHVERQQTRPTPEMINSVHQAQARARAEGVPYVDPYAHDDLPGAPPRYGTAPPAYEEAIRRPYRNGRARILPSRSVGPRREPIPATGQRYSPRSSAAGRPYLYEDYPRTSRVNAWDGGRGY</sequence>
<accession>A0A9Q9AT34</accession>
<feature type="region of interest" description="Disordered" evidence="1">
    <location>
        <begin position="171"/>
        <end position="255"/>
    </location>
</feature>
<reference evidence="2" key="1">
    <citation type="submission" date="2022-06" db="EMBL/GenBank/DDBJ databases">
        <title>Complete genome sequences of two strains of the flax pathogen Septoria linicola.</title>
        <authorList>
            <person name="Lapalu N."/>
            <person name="Simon A."/>
            <person name="Demenou B."/>
            <person name="Paumier D."/>
            <person name="Guillot M.-P."/>
            <person name="Gout L."/>
            <person name="Valade R."/>
        </authorList>
    </citation>
    <scope>NUCLEOTIDE SEQUENCE</scope>
    <source>
        <strain evidence="2">SE15195</strain>
    </source>
</reference>
<dbReference type="Proteomes" id="UP001056384">
    <property type="component" value="Chromosome 6"/>
</dbReference>
<dbReference type="EMBL" id="CP099423">
    <property type="protein sequence ID" value="USW54919.1"/>
    <property type="molecule type" value="Genomic_DNA"/>
</dbReference>
<feature type="region of interest" description="Disordered" evidence="1">
    <location>
        <begin position="1"/>
        <end position="25"/>
    </location>
</feature>
<feature type="region of interest" description="Disordered" evidence="1">
    <location>
        <begin position="120"/>
        <end position="145"/>
    </location>
</feature>
<evidence type="ECO:0000313" key="3">
    <source>
        <dbReference type="Proteomes" id="UP001056384"/>
    </source>
</evidence>
<organism evidence="2 3">
    <name type="scientific">Septoria linicola</name>
    <dbReference type="NCBI Taxonomy" id="215465"/>
    <lineage>
        <taxon>Eukaryota</taxon>
        <taxon>Fungi</taxon>
        <taxon>Dikarya</taxon>
        <taxon>Ascomycota</taxon>
        <taxon>Pezizomycotina</taxon>
        <taxon>Dothideomycetes</taxon>
        <taxon>Dothideomycetidae</taxon>
        <taxon>Mycosphaerellales</taxon>
        <taxon>Mycosphaerellaceae</taxon>
        <taxon>Septoria</taxon>
    </lineage>
</organism>
<name>A0A9Q9AT34_9PEZI</name>
<gene>
    <name evidence="2" type="ORF">Slin15195_G082380</name>
</gene>
<evidence type="ECO:0000313" key="2">
    <source>
        <dbReference type="EMBL" id="USW54919.1"/>
    </source>
</evidence>
<keyword evidence="3" id="KW-1185">Reference proteome</keyword>